<evidence type="ECO:0000313" key="10">
    <source>
        <dbReference type="EMBL" id="URQ63567.1"/>
    </source>
</evidence>
<evidence type="ECO:0000256" key="8">
    <source>
        <dbReference type="HAMAP-Rule" id="MF_00101"/>
    </source>
</evidence>
<keyword evidence="7 8" id="KW-0275">Fatty acid biosynthesis</keyword>
<evidence type="ECO:0000256" key="6">
    <source>
        <dbReference type="ARBA" id="ARBA00023098"/>
    </source>
</evidence>
<evidence type="ECO:0000256" key="7">
    <source>
        <dbReference type="ARBA" id="ARBA00023160"/>
    </source>
</evidence>
<comment type="cofactor">
    <cofactor evidence="8">
        <name>Mg(2+)</name>
        <dbReference type="ChEBI" id="CHEBI:18420"/>
    </cofactor>
</comment>
<dbReference type="EC" id="2.7.8.7" evidence="8"/>
<dbReference type="GO" id="GO:0005737">
    <property type="term" value="C:cytoplasm"/>
    <property type="evidence" value="ECO:0007669"/>
    <property type="project" value="UniProtKB-SubCell"/>
</dbReference>
<comment type="function">
    <text evidence="8">Transfers the 4'-phosphopantetheine moiety from coenzyme A to a Ser of acyl-carrier-protein.</text>
</comment>
<organism evidence="10 11">
    <name type="scientific">SAR86 cluster bacterium</name>
    <dbReference type="NCBI Taxonomy" id="2030880"/>
    <lineage>
        <taxon>Bacteria</taxon>
        <taxon>Pseudomonadati</taxon>
        <taxon>Pseudomonadota</taxon>
        <taxon>Gammaproteobacteria</taxon>
        <taxon>SAR86 cluster</taxon>
    </lineage>
</organism>
<accession>A0A9Q8U0E3</accession>
<dbReference type="InterPro" id="IPR004568">
    <property type="entry name" value="Ppantetheine-prot_Trfase_dom"/>
</dbReference>
<protein>
    <recommendedName>
        <fullName evidence="8">Holo-[acyl-carrier-protein] synthase</fullName>
        <shortName evidence="8">Holo-ACP synthase</shortName>
        <ecNumber evidence="8">2.7.8.7</ecNumber>
    </recommendedName>
    <alternativeName>
        <fullName evidence="8">4'-phosphopantetheinyl transferase AcpS</fullName>
    </alternativeName>
</protein>
<keyword evidence="11" id="KW-1185">Reference proteome</keyword>
<evidence type="ECO:0000256" key="4">
    <source>
        <dbReference type="ARBA" id="ARBA00022832"/>
    </source>
</evidence>
<dbReference type="GO" id="GO:0008897">
    <property type="term" value="F:holo-[acyl-carrier-protein] synthase activity"/>
    <property type="evidence" value="ECO:0007669"/>
    <property type="project" value="UniProtKB-UniRule"/>
</dbReference>
<name>A0A9Q8U0E3_9GAMM</name>
<dbReference type="Gene3D" id="3.90.470.20">
    <property type="entry name" value="4'-phosphopantetheinyl transferase domain"/>
    <property type="match status" value="1"/>
</dbReference>
<evidence type="ECO:0000313" key="11">
    <source>
        <dbReference type="Proteomes" id="UP001056381"/>
    </source>
</evidence>
<proteinExistence type="inferred from homology"/>
<reference evidence="10" key="1">
    <citation type="submission" date="2022-05" db="EMBL/GenBank/DDBJ databases">
        <title>Single-amplified genomics reveal most streamlined microbe among free-living bacteria.</title>
        <authorList>
            <person name="Roda-Garcia J."/>
            <person name="Haro-Moreno J.M."/>
            <person name="Rodriguez-Valera F."/>
            <person name="Almagro-Moreno S."/>
            <person name="Lopez-Perez M."/>
        </authorList>
    </citation>
    <scope>NUCLEOTIDE SEQUENCE</scope>
    <source>
        <strain evidence="10">TMED112-D2-2</strain>
    </source>
</reference>
<dbReference type="AlphaFoldDB" id="A0A9Q8U0E3"/>
<dbReference type="NCBIfam" id="TIGR00556">
    <property type="entry name" value="pantethn_trn"/>
    <property type="match status" value="1"/>
</dbReference>
<feature type="binding site" evidence="8">
    <location>
        <position position="59"/>
    </location>
    <ligand>
        <name>Mg(2+)</name>
        <dbReference type="ChEBI" id="CHEBI:18420"/>
    </ligand>
</feature>
<comment type="similarity">
    <text evidence="8">Belongs to the P-Pant transferase superfamily. AcpS family.</text>
</comment>
<gene>
    <name evidence="8 10" type="primary">acpS</name>
    <name evidence="10" type="ORF">M9B40_02065</name>
</gene>
<evidence type="ECO:0000256" key="2">
    <source>
        <dbReference type="ARBA" id="ARBA00022679"/>
    </source>
</evidence>
<dbReference type="HAMAP" id="MF_00101">
    <property type="entry name" value="AcpS"/>
    <property type="match status" value="1"/>
</dbReference>
<dbReference type="Proteomes" id="UP001056381">
    <property type="component" value="Chromosome"/>
</dbReference>
<dbReference type="SUPFAM" id="SSF56214">
    <property type="entry name" value="4'-phosphopantetheinyl transferase"/>
    <property type="match status" value="1"/>
</dbReference>
<dbReference type="InterPro" id="IPR002582">
    <property type="entry name" value="ACPS"/>
</dbReference>
<dbReference type="Pfam" id="PF01648">
    <property type="entry name" value="ACPS"/>
    <property type="match status" value="1"/>
</dbReference>
<feature type="binding site" evidence="8">
    <location>
        <position position="8"/>
    </location>
    <ligand>
        <name>Mg(2+)</name>
        <dbReference type="ChEBI" id="CHEBI:18420"/>
    </ligand>
</feature>
<evidence type="ECO:0000259" key="9">
    <source>
        <dbReference type="Pfam" id="PF01648"/>
    </source>
</evidence>
<keyword evidence="5 8" id="KW-0460">Magnesium</keyword>
<comment type="catalytic activity">
    <reaction evidence="8">
        <text>apo-[ACP] + CoA = holo-[ACP] + adenosine 3',5'-bisphosphate + H(+)</text>
        <dbReference type="Rhea" id="RHEA:12068"/>
        <dbReference type="Rhea" id="RHEA-COMP:9685"/>
        <dbReference type="Rhea" id="RHEA-COMP:9690"/>
        <dbReference type="ChEBI" id="CHEBI:15378"/>
        <dbReference type="ChEBI" id="CHEBI:29999"/>
        <dbReference type="ChEBI" id="CHEBI:57287"/>
        <dbReference type="ChEBI" id="CHEBI:58343"/>
        <dbReference type="ChEBI" id="CHEBI:64479"/>
        <dbReference type="EC" id="2.7.8.7"/>
    </reaction>
</comment>
<dbReference type="InterPro" id="IPR037143">
    <property type="entry name" value="4-PPantetheinyl_Trfase_dom_sf"/>
</dbReference>
<keyword evidence="3 8" id="KW-0479">Metal-binding</keyword>
<dbReference type="EMBL" id="CP097966">
    <property type="protein sequence ID" value="URQ63567.1"/>
    <property type="molecule type" value="Genomic_DNA"/>
</dbReference>
<comment type="subcellular location">
    <subcellularLocation>
        <location evidence="8">Cytoplasm</location>
    </subcellularLocation>
</comment>
<sequence>MITGIGTDFIEKKRIEKIFKKYGNRFLNKILSESEKKKFPSISKSKKISFLTSAFSSKESFVKALGTGFREIYPRDISIIKDKLGKPSINCDLIKDFKAHLSVTNDEKYTLSMVIIEK</sequence>
<keyword evidence="4 8" id="KW-0276">Fatty acid metabolism</keyword>
<evidence type="ECO:0000256" key="1">
    <source>
        <dbReference type="ARBA" id="ARBA00022516"/>
    </source>
</evidence>
<dbReference type="NCBIfam" id="TIGR00516">
    <property type="entry name" value="acpS"/>
    <property type="match status" value="1"/>
</dbReference>
<dbReference type="InterPro" id="IPR008278">
    <property type="entry name" value="4-PPantetheinyl_Trfase_dom"/>
</dbReference>
<feature type="domain" description="4'-phosphopantetheinyl transferase" evidence="9">
    <location>
        <begin position="4"/>
        <end position="112"/>
    </location>
</feature>
<keyword evidence="8" id="KW-0963">Cytoplasm</keyword>
<evidence type="ECO:0000256" key="5">
    <source>
        <dbReference type="ARBA" id="ARBA00022842"/>
    </source>
</evidence>
<keyword evidence="1 8" id="KW-0444">Lipid biosynthesis</keyword>
<dbReference type="GO" id="GO:0006633">
    <property type="term" value="P:fatty acid biosynthetic process"/>
    <property type="evidence" value="ECO:0007669"/>
    <property type="project" value="UniProtKB-UniRule"/>
</dbReference>
<dbReference type="GO" id="GO:0000287">
    <property type="term" value="F:magnesium ion binding"/>
    <property type="evidence" value="ECO:0007669"/>
    <property type="project" value="UniProtKB-UniRule"/>
</dbReference>
<evidence type="ECO:0000256" key="3">
    <source>
        <dbReference type="ARBA" id="ARBA00022723"/>
    </source>
</evidence>
<keyword evidence="2 8" id="KW-0808">Transferase</keyword>
<keyword evidence="6 8" id="KW-0443">Lipid metabolism</keyword>